<evidence type="ECO:0000313" key="5">
    <source>
        <dbReference type="Proteomes" id="UP001530315"/>
    </source>
</evidence>
<gene>
    <name evidence="4" type="ORF">ACHAW5_010076</name>
</gene>
<dbReference type="PANTHER" id="PTHR13191">
    <property type="entry name" value="RIBOSOMAL RNA PROCESSING PROTEIN 7-RELATED"/>
    <property type="match status" value="1"/>
</dbReference>
<comment type="similarity">
    <text evidence="1">Belongs to the RRP7 family.</text>
</comment>
<dbReference type="AlphaFoldDB" id="A0ABD3QG85"/>
<evidence type="ECO:0000256" key="1">
    <source>
        <dbReference type="ARBA" id="ARBA00006110"/>
    </source>
</evidence>
<dbReference type="SUPFAM" id="SSF54928">
    <property type="entry name" value="RNA-binding domain, RBD"/>
    <property type="match status" value="1"/>
</dbReference>
<dbReference type="InterPro" id="IPR040446">
    <property type="entry name" value="RRP7"/>
</dbReference>
<sequence>MGVLIYGAMKKETKVYRRNPPIKGYLPIRIELPPVGGKDDQHTFTSFIYIKEHAQTSQQGRSNGTLGGSGGATLFIANAPANGPIRTDLFLRALLEPYGDILRVTVAQDPRRVGSSSSAGEEEAVEMFREAALTEVDADNATIFGRTRRGDGKFAHVVFSSSKEMKNAIKILNREMSAATDVFAMRLGDEMIDRLKMETAQLSSNENHDGYDEVRVCGEEALNHSLTGIHAIAAQSRQKAGRHISRQKLMQMCNDAMASFESEEEEAARRAKLAGDQPDEDGFVRVTHKSTPSFGAANDMEEELHHRRKAGKRNRKRKGGFGAEELSDFYRFQMKESRKKEAHDLKKRFEEDLAKVKKMKEDRSYRPF</sequence>
<feature type="domain" description="Ribosomal RNA-processing protein 7 C-terminal" evidence="3">
    <location>
        <begin position="244"/>
        <end position="368"/>
    </location>
</feature>
<dbReference type="InterPro" id="IPR024326">
    <property type="entry name" value="RRP7_C"/>
</dbReference>
<dbReference type="Proteomes" id="UP001530315">
    <property type="component" value="Unassembled WGS sequence"/>
</dbReference>
<comment type="caution">
    <text evidence="4">The sequence shown here is derived from an EMBL/GenBank/DDBJ whole genome shotgun (WGS) entry which is preliminary data.</text>
</comment>
<dbReference type="Pfam" id="PF12923">
    <property type="entry name" value="RRP7"/>
    <property type="match status" value="1"/>
</dbReference>
<keyword evidence="5" id="KW-1185">Reference proteome</keyword>
<organism evidence="4 5">
    <name type="scientific">Stephanodiscus triporus</name>
    <dbReference type="NCBI Taxonomy" id="2934178"/>
    <lineage>
        <taxon>Eukaryota</taxon>
        <taxon>Sar</taxon>
        <taxon>Stramenopiles</taxon>
        <taxon>Ochrophyta</taxon>
        <taxon>Bacillariophyta</taxon>
        <taxon>Coscinodiscophyceae</taxon>
        <taxon>Thalassiosirophycidae</taxon>
        <taxon>Stephanodiscales</taxon>
        <taxon>Stephanodiscaceae</taxon>
        <taxon>Stephanodiscus</taxon>
    </lineage>
</organism>
<feature type="compositionally biased region" description="Basic residues" evidence="2">
    <location>
        <begin position="306"/>
        <end position="319"/>
    </location>
</feature>
<accession>A0ABD3QG85</accession>
<dbReference type="PANTHER" id="PTHR13191:SF0">
    <property type="entry name" value="RIBOSOMAL RNA-PROCESSING PROTEIN 7 HOMOLOG A-RELATED"/>
    <property type="match status" value="1"/>
</dbReference>
<reference evidence="4 5" key="1">
    <citation type="submission" date="2024-10" db="EMBL/GenBank/DDBJ databases">
        <title>Updated reference genomes for cyclostephanoid diatoms.</title>
        <authorList>
            <person name="Roberts W.R."/>
            <person name="Alverson A.J."/>
        </authorList>
    </citation>
    <scope>NUCLEOTIDE SEQUENCE [LARGE SCALE GENOMIC DNA]</scope>
    <source>
        <strain evidence="4 5">AJA276-08</strain>
    </source>
</reference>
<evidence type="ECO:0000256" key="2">
    <source>
        <dbReference type="SAM" id="MobiDB-lite"/>
    </source>
</evidence>
<dbReference type="Gene3D" id="6.10.250.1770">
    <property type="match status" value="1"/>
</dbReference>
<proteinExistence type="inferred from homology"/>
<name>A0ABD3QG85_9STRA</name>
<evidence type="ECO:0000313" key="4">
    <source>
        <dbReference type="EMBL" id="KAL3799404.1"/>
    </source>
</evidence>
<dbReference type="EMBL" id="JALLAZ020000254">
    <property type="protein sequence ID" value="KAL3799404.1"/>
    <property type="molecule type" value="Genomic_DNA"/>
</dbReference>
<evidence type="ECO:0000259" key="3">
    <source>
        <dbReference type="Pfam" id="PF12923"/>
    </source>
</evidence>
<dbReference type="InterPro" id="IPR012677">
    <property type="entry name" value="Nucleotide-bd_a/b_plait_sf"/>
</dbReference>
<dbReference type="InterPro" id="IPR035979">
    <property type="entry name" value="RBD_domain_sf"/>
</dbReference>
<feature type="region of interest" description="Disordered" evidence="2">
    <location>
        <begin position="300"/>
        <end position="320"/>
    </location>
</feature>
<protein>
    <recommendedName>
        <fullName evidence="3">Ribosomal RNA-processing protein 7 C-terminal domain-containing protein</fullName>
    </recommendedName>
</protein>
<dbReference type="Gene3D" id="3.30.70.330">
    <property type="match status" value="1"/>
</dbReference>